<protein>
    <submittedName>
        <fullName evidence="3">Uncharacterized protein</fullName>
    </submittedName>
</protein>
<keyword evidence="2" id="KW-1185">Reference proteome</keyword>
<proteinExistence type="predicted"/>
<accession>A0A914YED5</accession>
<dbReference type="InterPro" id="IPR022894">
    <property type="entry name" value="Oligoribonuclease"/>
</dbReference>
<dbReference type="WBParaSite" id="PSU_v2.g15762.t1">
    <property type="protein sequence ID" value="PSU_v2.g15762.t1"/>
    <property type="gene ID" value="PSU_v2.g15762"/>
</dbReference>
<evidence type="ECO:0000313" key="3">
    <source>
        <dbReference type="WBParaSite" id="PSU_v2.g15762.t1"/>
    </source>
</evidence>
<name>A0A914YED5_9BILA</name>
<sequence>MKGIDKSANTILELLEKLVKKLYSDDGCKYWEIFMMNLGNLMTDQASTNTKLAKELPKLKELIAANDENWDQLTIEQQQKLIKVRSFACQLHILQNMTPVVIKSLLDHEKHHRNDNELKQPLIFILLQEIARFLGNRAASKYDVAKSWKSFCENHNIKFANVPDFKGHRFNILFAIAAAVFYLLDDIIKFYDEHKTQMHDAKIDIGAALKDPLVLCQLHLLAVLNAYVTGPMTRLTENSPTISSLTEHAKSLIEFLKRVDEEPMELLHGYAPFEDYEEAEEVTARSKAHIENLDYVSPVDPEIICDAIQYVCEDLLEYCQKKFAAFLEGGEHFQTTSDLRSVPRSNRRCESIFGFLGSDYSVAPQKRIARRDIKIQTKVNKTFDWYKAKPQEERERILKEAMAAASKLRADAAEEETILGKAIWKKLLEKKQNDDKLTLIKSRKAQEAFNKVQQNGGIWRDAEQMDNVLNSLTATKKRKAVEDQLRCHKLYLQTLEATSPLFKFSAKKVTKDIGTLMRNLTSLMAIAEFA</sequence>
<organism evidence="2 3">
    <name type="scientific">Panagrolaimus superbus</name>
    <dbReference type="NCBI Taxonomy" id="310955"/>
    <lineage>
        <taxon>Eukaryota</taxon>
        <taxon>Metazoa</taxon>
        <taxon>Ecdysozoa</taxon>
        <taxon>Nematoda</taxon>
        <taxon>Chromadorea</taxon>
        <taxon>Rhabditida</taxon>
        <taxon>Tylenchina</taxon>
        <taxon>Panagrolaimomorpha</taxon>
        <taxon>Panagrolaimoidea</taxon>
        <taxon>Panagrolaimidae</taxon>
        <taxon>Panagrolaimus</taxon>
    </lineage>
</organism>
<keyword evidence="1" id="KW-0378">Hydrolase</keyword>
<reference evidence="3" key="1">
    <citation type="submission" date="2022-11" db="UniProtKB">
        <authorList>
            <consortium name="WormBaseParasite"/>
        </authorList>
    </citation>
    <scope>IDENTIFICATION</scope>
</reference>
<dbReference type="PANTHER" id="PTHR11046">
    <property type="entry name" value="OLIGORIBONUCLEASE, MITOCHONDRIAL"/>
    <property type="match status" value="1"/>
</dbReference>
<dbReference type="AlphaFoldDB" id="A0A914YED5"/>
<dbReference type="Proteomes" id="UP000887577">
    <property type="component" value="Unplaced"/>
</dbReference>
<evidence type="ECO:0000256" key="1">
    <source>
        <dbReference type="ARBA" id="ARBA00022722"/>
    </source>
</evidence>
<keyword evidence="1" id="KW-0540">Nuclease</keyword>
<dbReference type="GO" id="GO:0000175">
    <property type="term" value="F:3'-5'-RNA exonuclease activity"/>
    <property type="evidence" value="ECO:0007669"/>
    <property type="project" value="InterPro"/>
</dbReference>
<dbReference type="PANTHER" id="PTHR11046:SF27">
    <property type="entry name" value="PROTEIN CBG26503"/>
    <property type="match status" value="1"/>
</dbReference>
<evidence type="ECO:0000313" key="2">
    <source>
        <dbReference type="Proteomes" id="UP000887577"/>
    </source>
</evidence>